<protein>
    <recommendedName>
        <fullName evidence="5">Flap endonuclease-1-like 5' DNA nuclease</fullName>
    </recommendedName>
</protein>
<reference evidence="4" key="1">
    <citation type="journal article" date="2019" name="Int. J. Syst. Evol. Microbiol.">
        <title>The Global Catalogue of Microorganisms (GCM) 10K type strain sequencing project: providing services to taxonomists for standard genome sequencing and annotation.</title>
        <authorList>
            <consortium name="The Broad Institute Genomics Platform"/>
            <consortium name="The Broad Institute Genome Sequencing Center for Infectious Disease"/>
            <person name="Wu L."/>
            <person name="Ma J."/>
        </authorList>
    </citation>
    <scope>NUCLEOTIDE SEQUENCE [LARGE SCALE GENOMIC DNA]</scope>
    <source>
        <strain evidence="4">CCUG 55328</strain>
    </source>
</reference>
<keyword evidence="2" id="KW-0812">Transmembrane</keyword>
<evidence type="ECO:0000256" key="1">
    <source>
        <dbReference type="SAM" id="MobiDB-lite"/>
    </source>
</evidence>
<feature type="transmembrane region" description="Helical" evidence="2">
    <location>
        <begin position="33"/>
        <end position="56"/>
    </location>
</feature>
<gene>
    <name evidence="3" type="ORF">ACFQ3C_02775</name>
</gene>
<keyword evidence="4" id="KW-1185">Reference proteome</keyword>
<feature type="compositionally biased region" description="Pro residues" evidence="1">
    <location>
        <begin position="86"/>
        <end position="99"/>
    </location>
</feature>
<name>A0ABW3T970_9RHOB</name>
<sequence length="218" mass="21974">MKKSSCQIACWAMGAAAGLVAFVMLLALGGWGFIQAVFGAAVIFVVLGGLMSLIFCKPLPPLGGVKAGLDEAENTSAPAQTAAAPAPAPAPAAKPAAAPAPAPAAEPVAAAPAAPATAATAAEGAKPATLTAARGGKADNLKEIKGVGPKLEKMLNGMGFYHFDQIAAWTAAELAWVDENLSGFKGRASRDNWVDQAKILASGGETEFSKRVEDGDVY</sequence>
<evidence type="ECO:0008006" key="5">
    <source>
        <dbReference type="Google" id="ProtNLM"/>
    </source>
</evidence>
<proteinExistence type="predicted"/>
<dbReference type="Proteomes" id="UP001597151">
    <property type="component" value="Unassembled WGS sequence"/>
</dbReference>
<organism evidence="3 4">
    <name type="scientific">Seohaeicola saemankumensis</name>
    <dbReference type="NCBI Taxonomy" id="481181"/>
    <lineage>
        <taxon>Bacteria</taxon>
        <taxon>Pseudomonadati</taxon>
        <taxon>Pseudomonadota</taxon>
        <taxon>Alphaproteobacteria</taxon>
        <taxon>Rhodobacterales</taxon>
        <taxon>Roseobacteraceae</taxon>
        <taxon>Seohaeicola</taxon>
    </lineage>
</organism>
<feature type="transmembrane region" description="Helical" evidence="2">
    <location>
        <begin position="7"/>
        <end position="27"/>
    </location>
</feature>
<accession>A0ABW3T970</accession>
<evidence type="ECO:0000256" key="2">
    <source>
        <dbReference type="SAM" id="Phobius"/>
    </source>
</evidence>
<dbReference type="EMBL" id="JBHTKR010000001">
    <property type="protein sequence ID" value="MFD1193593.1"/>
    <property type="molecule type" value="Genomic_DNA"/>
</dbReference>
<evidence type="ECO:0000313" key="3">
    <source>
        <dbReference type="EMBL" id="MFD1193593.1"/>
    </source>
</evidence>
<dbReference type="RefSeq" id="WP_380788902.1">
    <property type="nucleotide sequence ID" value="NZ_JBHTKR010000001.1"/>
</dbReference>
<dbReference type="Gene3D" id="1.10.150.20">
    <property type="entry name" value="5' to 3' exonuclease, C-terminal subdomain"/>
    <property type="match status" value="1"/>
</dbReference>
<feature type="region of interest" description="Disordered" evidence="1">
    <location>
        <begin position="73"/>
        <end position="99"/>
    </location>
</feature>
<keyword evidence="2" id="KW-0472">Membrane</keyword>
<evidence type="ECO:0000313" key="4">
    <source>
        <dbReference type="Proteomes" id="UP001597151"/>
    </source>
</evidence>
<comment type="caution">
    <text evidence="3">The sequence shown here is derived from an EMBL/GenBank/DDBJ whole genome shotgun (WGS) entry which is preliminary data.</text>
</comment>
<keyword evidence="2" id="KW-1133">Transmembrane helix</keyword>